<dbReference type="Pfam" id="PF21079">
    <property type="entry name" value="GDH_HM2"/>
    <property type="match status" value="1"/>
</dbReference>
<dbReference type="Proteomes" id="UP000571817">
    <property type="component" value="Unassembled WGS sequence"/>
</dbReference>
<accession>A0A853DGL5</accession>
<evidence type="ECO:0000259" key="4">
    <source>
        <dbReference type="Pfam" id="PF21076"/>
    </source>
</evidence>
<dbReference type="EC" id="1.4.1.2" evidence="6"/>
<dbReference type="GO" id="GO:0004352">
    <property type="term" value="F:glutamate dehydrogenase (NAD+) activity"/>
    <property type="evidence" value="ECO:0007669"/>
    <property type="project" value="UniProtKB-EC"/>
</dbReference>
<evidence type="ECO:0000259" key="2">
    <source>
        <dbReference type="Pfam" id="PF21074"/>
    </source>
</evidence>
<dbReference type="InterPro" id="IPR007780">
    <property type="entry name" value="NAD_Glu_DH_bac"/>
</dbReference>
<reference evidence="6 7" key="1">
    <citation type="submission" date="2020-07" db="EMBL/GenBank/DDBJ databases">
        <title>Sequencing the genomes of 1000 actinobacteria strains.</title>
        <authorList>
            <person name="Klenk H.-P."/>
        </authorList>
    </citation>
    <scope>NUCLEOTIDE SEQUENCE [LARGE SCALE GENOMIC DNA]</scope>
    <source>
        <strain evidence="6 7">DSM 29531</strain>
    </source>
</reference>
<gene>
    <name evidence="6" type="ORF">HNR15_000964</name>
</gene>
<keyword evidence="7" id="KW-1185">Reference proteome</keyword>
<dbReference type="InterPro" id="IPR046346">
    <property type="entry name" value="Aminoacid_DH-like_N_sf"/>
</dbReference>
<dbReference type="PIRSF" id="PIRSF036761">
    <property type="entry name" value="GDH_Mll4104"/>
    <property type="match status" value="1"/>
</dbReference>
<dbReference type="RefSeq" id="WP_179479601.1">
    <property type="nucleotide sequence ID" value="NZ_JACCFW010000001.1"/>
</dbReference>
<evidence type="ECO:0000259" key="1">
    <source>
        <dbReference type="Pfam" id="PF05088"/>
    </source>
</evidence>
<dbReference type="Pfam" id="PF21075">
    <property type="entry name" value="GDH_ACT1"/>
    <property type="match status" value="1"/>
</dbReference>
<dbReference type="Pfam" id="PF21073">
    <property type="entry name" value="GDH_HM1"/>
    <property type="match status" value="1"/>
</dbReference>
<evidence type="ECO:0000259" key="3">
    <source>
        <dbReference type="Pfam" id="PF21075"/>
    </source>
</evidence>
<dbReference type="Pfam" id="PF05088">
    <property type="entry name" value="Bac_GDH_CD"/>
    <property type="match status" value="1"/>
</dbReference>
<name>A0A853DGL5_9MICO</name>
<dbReference type="InterPro" id="IPR048381">
    <property type="entry name" value="GDH_C"/>
</dbReference>
<dbReference type="InterPro" id="IPR049062">
    <property type="entry name" value="NAD_Glu_DH_ACT2"/>
</dbReference>
<dbReference type="InterPro" id="IPR049056">
    <property type="entry name" value="NAD_Glu_DH_HM3"/>
</dbReference>
<dbReference type="GO" id="GO:0006538">
    <property type="term" value="P:L-glutamate catabolic process"/>
    <property type="evidence" value="ECO:0007669"/>
    <property type="project" value="InterPro"/>
</dbReference>
<dbReference type="EMBL" id="JACCFW010000001">
    <property type="protein sequence ID" value="NYJ74001.1"/>
    <property type="molecule type" value="Genomic_DNA"/>
</dbReference>
<dbReference type="PANTHER" id="PTHR43403">
    <property type="entry name" value="NAD-SPECIFIC GLUTAMATE DEHYDROGENASE"/>
    <property type="match status" value="1"/>
</dbReference>
<dbReference type="InterPro" id="IPR049064">
    <property type="entry name" value="NAD_Glu_DH_ACT3"/>
</dbReference>
<dbReference type="InterPro" id="IPR049058">
    <property type="entry name" value="NAD_Glu_DH_HM2"/>
</dbReference>
<feature type="domain" description="NAD-glutamate dehydrogenase N-terminal ACT1" evidence="3">
    <location>
        <begin position="31"/>
        <end position="170"/>
    </location>
</feature>
<evidence type="ECO:0000313" key="6">
    <source>
        <dbReference type="EMBL" id="NYJ74001.1"/>
    </source>
</evidence>
<evidence type="ECO:0000313" key="7">
    <source>
        <dbReference type="Proteomes" id="UP000571817"/>
    </source>
</evidence>
<dbReference type="InterPro" id="IPR028971">
    <property type="entry name" value="NAD-GDH_cat"/>
</dbReference>
<dbReference type="SUPFAM" id="SSF53223">
    <property type="entry name" value="Aminoacid dehydrogenase-like, N-terminal domain"/>
    <property type="match status" value="1"/>
</dbReference>
<evidence type="ECO:0000259" key="5">
    <source>
        <dbReference type="Pfam" id="PF21077"/>
    </source>
</evidence>
<dbReference type="Gene3D" id="3.40.50.720">
    <property type="entry name" value="NAD(P)-binding Rossmann-like Domain"/>
    <property type="match status" value="1"/>
</dbReference>
<organism evidence="6 7">
    <name type="scientific">Allobranchiibius huperziae</name>
    <dbReference type="NCBI Taxonomy" id="1874116"/>
    <lineage>
        <taxon>Bacteria</taxon>
        <taxon>Bacillati</taxon>
        <taxon>Actinomycetota</taxon>
        <taxon>Actinomycetes</taxon>
        <taxon>Micrococcales</taxon>
        <taxon>Dermacoccaceae</taxon>
        <taxon>Allobranchiibius</taxon>
    </lineage>
</organism>
<feature type="domain" description="NAD-glutamate dehydrogenase ACT2" evidence="4">
    <location>
        <begin position="401"/>
        <end position="488"/>
    </location>
</feature>
<dbReference type="Pfam" id="PF21076">
    <property type="entry name" value="GDH_ACT2"/>
    <property type="match status" value="1"/>
</dbReference>
<feature type="domain" description="NAD-glutamate dehydrogenase catalytic" evidence="1">
    <location>
        <begin position="724"/>
        <end position="1219"/>
    </location>
</feature>
<protein>
    <submittedName>
        <fullName evidence="6">Glutamate dehydrogenase</fullName>
        <ecNumber evidence="6">1.4.1.2</ecNumber>
    </submittedName>
</protein>
<dbReference type="GO" id="GO:0004069">
    <property type="term" value="F:L-aspartate:2-oxoglutarate aminotransferase activity"/>
    <property type="evidence" value="ECO:0007669"/>
    <property type="project" value="InterPro"/>
</dbReference>
<feature type="domain" description="NAD-specific glutamate dehydrogenase C-terminal" evidence="2">
    <location>
        <begin position="1266"/>
        <end position="1602"/>
    </location>
</feature>
<dbReference type="SUPFAM" id="SSF51735">
    <property type="entry name" value="NAD(P)-binding Rossmann-fold domains"/>
    <property type="match status" value="1"/>
</dbReference>
<dbReference type="Pfam" id="PF21077">
    <property type="entry name" value="GDH_ACT3"/>
    <property type="match status" value="1"/>
</dbReference>
<keyword evidence="6" id="KW-0560">Oxidoreductase</keyword>
<feature type="domain" description="NAD-glutamate dehydrogenase ACT3" evidence="5">
    <location>
        <begin position="545"/>
        <end position="615"/>
    </location>
</feature>
<sequence length="1614" mass="178891">MSAASSSRTDLLRDCAAMTDHKPDPAPPWLVEQYFRHVADEDLRANGPASLAGIVRSHLQLAADRPADTTRLRIFSPQEDTDGWSCSYAVLQIVTDDMPFLVDSVLAALGERGVHLLIHPQLRVRRDAAGTLQEVVQDGSGAEGIAEAWMHFEIDLSADSAEDDDLAERLRSVLHDVRLAVTDWHAMSARCTQIATDLADHPPYPVPTEIVTRTSNFLRWLADGHFTFLGYRDYVLDEVDGEVVLRATPSGGLGILRGASDESKSFARLTPNARASARDPRLLTVTKANTRSTVHRPQYLDYIGVRTFDEQGAVVGERRFLGLFTSTAYTESVLAVPVIRDRVAEVIRRSGFLAESHSEKDLLQVLESFPRDELFQTGTEELHRTVTAVMRLQERSKPGVLRRIDEFGRFVSVLVYVHRDRYNTSVRLAIEKVLRSAYDARSIDWTTSVGDSSLARLHFVVRPAPGQPIPEVDLDRLREEVLESTQSWGERLGAVSRAEDGEDASARVMSLYARAFPEAYKEDFTARQGVADLRRIEALASDDDTKLTLYREPGADPRERRFKLFRRSRLILTEILPVFTGLGVDVTDERPYTMRRADGVVVHIYDFGLRAASEQFWGTEQDAAQVRERFQDAYMAVVAGRAQSDGLGALVLRAGLNWRQVAMLRSIAKYLQQIDFGRSQRFVEETLTTNVDITRALVALFEARFDPAYDEDRAAAQDRFVERIEQGLADVSSLDEEKVLRTVMEVVLATTRTNAFARKADGTHLDVLSLKLDPRAITGMPSPKPHFEIWVYSPRVEGVHLRFGPIARGGLRWSDRREDFRTEVLGLVKAQTVKNSVIVPTGSKGGFFAKALPDPSDREAWMAEGITCYKHFISGLLDLTDNLVDGVVVPPRDVVRHDGDDTYLVVAADKGTASFSDIANGVAQDYGFWLDDAFASGGSAGYDHKAMGITARGAWESVKRHFREMGLDTQAEEFTVAGVGDMSGDVFGNGMLCSPHIRLVAAFDHRHIFLDPTPDAATSYAERRRLFDLPRSSWADYDASLLSPGGGVYPRTMKSVPISAEVRTALGLPDGVRALAPADLMRAILLAPVDLFWNGGIGTYVKSAVESNAQVGDRANDAIRVDGKQLRCKVIGEGGNLGATQLGRIEAAQSGIRVNTDAIDNSAGVDTSDHEVNIKILVTDLMRRGRFDRAQRDALLHSMTDEIGRRVLRDNYEQNVLLGNARAQRHAMVGVHRRFTDWLVERGELDRELEFLPSDAEMADREANGGGLTSPEFSVLVAYAKLVLKADLADSGLTDDPWFEETLVDYFPRQLREEYAADLAQHPLRREIVINTVVNSLVNRGGITFAFRTSEETGASPERVTRAYVIAREIFDLAGFVRQVEALDNLVPTDVQTRLYLEFRRLIDRTTRWLLHSRPVALDIGSEIARFAPVVAELMPQLPQLLQGTEHERWARETTIFGAPGVPHELAGQAAALLDAYSLLDITEQAHRTGTPVQDIAQVYFALSERLGVDRLLHAVSALPREDRWDALARGAVRDDLYGVLDAFTAAVIAGTPDDLTATERLENWVQANTESVTRAGQALQGLSELEHPGLAPLSVALRTLRSVIRSGSATHAR</sequence>
<dbReference type="PANTHER" id="PTHR43403:SF1">
    <property type="entry name" value="NAD-SPECIFIC GLUTAMATE DEHYDROGENASE"/>
    <property type="match status" value="1"/>
</dbReference>
<proteinExistence type="predicted"/>
<dbReference type="InterPro" id="IPR036291">
    <property type="entry name" value="NAD(P)-bd_dom_sf"/>
</dbReference>
<dbReference type="Pfam" id="PF21074">
    <property type="entry name" value="GDH_C"/>
    <property type="match status" value="1"/>
</dbReference>
<dbReference type="Pfam" id="PF21078">
    <property type="entry name" value="GDH_HM3"/>
    <property type="match status" value="1"/>
</dbReference>
<dbReference type="InterPro" id="IPR049059">
    <property type="entry name" value="NAD_Glu_DH_HM1"/>
</dbReference>
<dbReference type="InterPro" id="IPR024727">
    <property type="entry name" value="NAD_Glu_DH_N_ACT1"/>
</dbReference>
<comment type="caution">
    <text evidence="6">The sequence shown here is derived from an EMBL/GenBank/DDBJ whole genome shotgun (WGS) entry which is preliminary data.</text>
</comment>